<dbReference type="AlphaFoldDB" id="A0AA40GCV1"/>
<comment type="caution">
    <text evidence="2">The sequence shown here is derived from an EMBL/GenBank/DDBJ whole genome shotgun (WGS) entry which is preliminary data.</text>
</comment>
<organism evidence="2 3">
    <name type="scientific">Melipona bicolor</name>
    <dbReference type="NCBI Taxonomy" id="60889"/>
    <lineage>
        <taxon>Eukaryota</taxon>
        <taxon>Metazoa</taxon>
        <taxon>Ecdysozoa</taxon>
        <taxon>Arthropoda</taxon>
        <taxon>Hexapoda</taxon>
        <taxon>Insecta</taxon>
        <taxon>Pterygota</taxon>
        <taxon>Neoptera</taxon>
        <taxon>Endopterygota</taxon>
        <taxon>Hymenoptera</taxon>
        <taxon>Apocrita</taxon>
        <taxon>Aculeata</taxon>
        <taxon>Apoidea</taxon>
        <taxon>Anthophila</taxon>
        <taxon>Apidae</taxon>
        <taxon>Melipona</taxon>
    </lineage>
</organism>
<name>A0AA40GCV1_9HYME</name>
<evidence type="ECO:0000256" key="1">
    <source>
        <dbReference type="SAM" id="MobiDB-lite"/>
    </source>
</evidence>
<evidence type="ECO:0000313" key="2">
    <source>
        <dbReference type="EMBL" id="KAK1135005.1"/>
    </source>
</evidence>
<protein>
    <submittedName>
        <fullName evidence="2">Uncharacterized protein</fullName>
    </submittedName>
</protein>
<proteinExistence type="predicted"/>
<reference evidence="2" key="1">
    <citation type="submission" date="2021-10" db="EMBL/GenBank/DDBJ databases">
        <title>Melipona bicolor Genome sequencing and assembly.</title>
        <authorList>
            <person name="Araujo N.S."/>
            <person name="Arias M.C."/>
        </authorList>
    </citation>
    <scope>NUCLEOTIDE SEQUENCE</scope>
    <source>
        <strain evidence="2">USP_2M_L1-L4_2017</strain>
        <tissue evidence="2">Whole body</tissue>
    </source>
</reference>
<evidence type="ECO:0000313" key="3">
    <source>
        <dbReference type="Proteomes" id="UP001177670"/>
    </source>
</evidence>
<sequence length="96" mass="10132">MEKRARCPSSALSEAETPVGKSSSCEITAEPRETSLRGLSRHIASPPGFTFPGILSALQGSEVPRFQGGSEDGVPLLVLTNDIARISPRQLVNGDV</sequence>
<dbReference type="EMBL" id="JAHYIQ010000002">
    <property type="protein sequence ID" value="KAK1135005.1"/>
    <property type="molecule type" value="Genomic_DNA"/>
</dbReference>
<feature type="region of interest" description="Disordered" evidence="1">
    <location>
        <begin position="1"/>
        <end position="29"/>
    </location>
</feature>
<keyword evidence="3" id="KW-1185">Reference proteome</keyword>
<gene>
    <name evidence="2" type="ORF">K0M31_007776</name>
</gene>
<dbReference type="Proteomes" id="UP001177670">
    <property type="component" value="Unassembled WGS sequence"/>
</dbReference>
<accession>A0AA40GCV1</accession>